<dbReference type="Gene3D" id="2.60.40.10">
    <property type="entry name" value="Immunoglobulins"/>
    <property type="match status" value="3"/>
</dbReference>
<dbReference type="InterPro" id="IPR036116">
    <property type="entry name" value="FN3_sf"/>
</dbReference>
<dbReference type="RefSeq" id="WP_378981768.1">
    <property type="nucleotide sequence ID" value="NZ_JBHSBW010000007.1"/>
</dbReference>
<dbReference type="SUPFAM" id="SSF89550">
    <property type="entry name" value="PHP domain-like"/>
    <property type="match status" value="1"/>
</dbReference>
<dbReference type="Pfam" id="PF00932">
    <property type="entry name" value="LTD"/>
    <property type="match status" value="1"/>
</dbReference>
<organism evidence="3 4">
    <name type="scientific">Pedobacter lithocola</name>
    <dbReference type="NCBI Taxonomy" id="1908239"/>
    <lineage>
        <taxon>Bacteria</taxon>
        <taxon>Pseudomonadati</taxon>
        <taxon>Bacteroidota</taxon>
        <taxon>Sphingobacteriia</taxon>
        <taxon>Sphingobacteriales</taxon>
        <taxon>Sphingobacteriaceae</taxon>
        <taxon>Pedobacter</taxon>
    </lineage>
</organism>
<dbReference type="PROSITE" id="PS51841">
    <property type="entry name" value="LTD"/>
    <property type="match status" value="1"/>
</dbReference>
<dbReference type="SUPFAM" id="SSF49373">
    <property type="entry name" value="Invasin/intimin cell-adhesion fragments"/>
    <property type="match status" value="1"/>
</dbReference>
<feature type="chain" id="PRO_5045298124" evidence="1">
    <location>
        <begin position="20"/>
        <end position="1925"/>
    </location>
</feature>
<dbReference type="PANTHER" id="PTHR28206">
    <property type="entry name" value="NUCLEOPORIN POM152"/>
    <property type="match status" value="1"/>
</dbReference>
<feature type="signal peptide" evidence="1">
    <location>
        <begin position="1"/>
        <end position="19"/>
    </location>
</feature>
<dbReference type="PANTHER" id="PTHR28206:SF1">
    <property type="entry name" value="NUCLEOPORIN POM152"/>
    <property type="match status" value="1"/>
</dbReference>
<proteinExistence type="predicted"/>
<evidence type="ECO:0000259" key="2">
    <source>
        <dbReference type="PROSITE" id="PS51841"/>
    </source>
</evidence>
<dbReference type="Pfam" id="PF13585">
    <property type="entry name" value="CHU_C"/>
    <property type="match status" value="1"/>
</dbReference>
<evidence type="ECO:0000313" key="4">
    <source>
        <dbReference type="Proteomes" id="UP001595789"/>
    </source>
</evidence>
<dbReference type="NCBIfam" id="NF038032">
    <property type="entry name" value="CehA_McbA_metalo"/>
    <property type="match status" value="1"/>
</dbReference>
<dbReference type="Gene3D" id="2.60.40.1080">
    <property type="match status" value="1"/>
</dbReference>
<feature type="domain" description="LTD" evidence="2">
    <location>
        <begin position="445"/>
        <end position="583"/>
    </location>
</feature>
<dbReference type="InterPro" id="IPR026341">
    <property type="entry name" value="T9SS_type_B"/>
</dbReference>
<reference evidence="4" key="1">
    <citation type="journal article" date="2019" name="Int. J. Syst. Evol. Microbiol.">
        <title>The Global Catalogue of Microorganisms (GCM) 10K type strain sequencing project: providing services to taxonomists for standard genome sequencing and annotation.</title>
        <authorList>
            <consortium name="The Broad Institute Genomics Platform"/>
            <consortium name="The Broad Institute Genome Sequencing Center for Infectious Disease"/>
            <person name="Wu L."/>
            <person name="Ma J."/>
        </authorList>
    </citation>
    <scope>NUCLEOTIDE SEQUENCE [LARGE SCALE GENOMIC DNA]</scope>
    <source>
        <strain evidence="4">CCM 8691</strain>
    </source>
</reference>
<dbReference type="InterPro" id="IPR013783">
    <property type="entry name" value="Ig-like_fold"/>
</dbReference>
<name>A0ABV8P4L5_9SPHI</name>
<dbReference type="Proteomes" id="UP001595789">
    <property type="component" value="Unassembled WGS sequence"/>
</dbReference>
<keyword evidence="4" id="KW-1185">Reference proteome</keyword>
<protein>
    <submittedName>
        <fullName evidence="3">Gliding motility-associated C-terminal domain-containing protein</fullName>
    </submittedName>
</protein>
<evidence type="ECO:0000256" key="1">
    <source>
        <dbReference type="SAM" id="SignalP"/>
    </source>
</evidence>
<sequence>MKKILLLSLLFFMAGKMFGQVSLTTSPYVETFDGIGTALPIGFTVRTSATASAIGEFANFSTTPVAWNNTAGAYKNFASGSIGNTATTTQQNAATNRSIGLRQTGPVGDPGGAFVFQLANTTGKTALKLSFNLQSLDASSTRVATWRVDYGIGASPTTFTAATTTGTLTTGGSLFSNNTINVDFGTTLDNNAGPVWIRIVSIGATTGSGTRPSTGIDNFNLTFSAGGGTTTPALAISPSSLSFGNQSVATNSAAQSFTLSGTNTTANTNLTTAAPFSLSKDNTTFTTSIAYTTAEISATPTVYVRYSPATTGASTGNVAISSTGATSINVSLTGTGVAGDLTPPVTTPTYPKTTNPTLTSIDLTNNINEAGTSYYVLLASGAAAPTPAQVKAGQSSTGAAAFKFGSFANTANVDATTTIAGLTAGTTYVIYVAAQDATGNLQTTVSTVGAITANPPLVSAPIIISQYYEGTSTNKWIELTNLSNEPINTSSPQLKLALYNISGDAGTINITGTPSQIVNLNFTIPARGSVLLGNTGNSSTEVPYLNSTSAVLNSNSVINFNGNDGVALLDANNNIIDAFGQGVNAKDVSYVRSLNVTAPNPTYVDDDWTRTTLAVVQNAIDDDDVNRLGVHFPPNLPVCAAPSSPATALAFNSVTTNSISASFTKSADANEYLIIRSLNSTLSALPVDGTVYNVGSAFGGGIVVNRIVTNTFTDNGLSDNTNYNYFIIPLNNISCTGGPKYLTTGILTASQLTKALLPCAVPVAQPTNFVVTSSNYNFIQAAFTPANGADEYLVVMSTSNALSAAPVNQTTYNVGDQFGGGIVVKRGTGGTFIRNGLSQNTNYYFFIYSVNSACSGGPLYLTTQPLLGNLKTGILDVNKLNFYYGNLHSHSSYSDGNKDDLTKKPEDDYAFAKNSMNLDFLGISEHNHTQAGMSLASWQPGIDAAKKATTSNFVALHGMEWGVISGGGHVIVYGIDSLIGWEPGENQIYVPKSVYTGTTGLFRIINRHGLNAVATLAHPNTTDYNNVLANYDLSADSAIVGTALESGPAFSTNVTYSDPASSMSYLSYYNRMLARGYHLGASIDHDNHNLTFGRHTRARLVVLAPALTENDLLDAIKKMRFYASQDSAAKIVFTINKQPVGSVFKTAGTPTIEVSSITTSPVTNIKILYGIPGSGTNPVEIATSATTSLTYTHNALSNLVTGYYYADILEADGSRIITSPIWYTRDDATVKATQTITLVPTKTVTYGDPDFPIGATSDNTNINITYTSSDTNIATISNNDIHIVKAGTVTITANQAGDTFFNPATAKQQVLTIAPKPITVTADAKTKVESTVDPMLTYTSTPTLIGADAFTGALSRNPGETAGDYAITQGTLALTTNYNIIYKPANLRIYAKPAAAISTNVSVPLNATNPAITFTAASGTAPFTFAYNINGGASQTITSTTNTATINASTATVGTFIYTISSITDAFSTQLQNVSTTVKVNPIPVATISGTTAICLSGTPPTVTFTGANGTSPYIFTYNINGGASQTISTTGTNTTAILVAPSNVAGTFTYNLLQVADVNASQNQSGAATVTIRTLATATVSGSTAVPKNASAPNITFTGANGMAPYTFTYNINGGANRTVTSIGNTATVAVPTANEGSYAYNLVSVADVNCSQPQTGSATILIRPLPVATITGSTSVCNLSVSPLVTFTGSIGTAPYTFTYAINGGTNRTVTTNSTTATVSVPTGTNGSFVYSLISVADAYATQPQTGNATVVINPLPIITINSNKGISISKGDAIVLTASGGSQYSWTGTDITSGQNSAALTIRPKQSGNYKVMVTNASGCISEQTIAITVINDYKLEASNVLTPNGDGFNDKFIIKNIDYYPNNTLKIFDKAGRILYTKQVYTNDWDGTVNGSPLAEGTYYYIIDLGTGIGTFKGFINIIRD</sequence>
<gene>
    <name evidence="3" type="ORF">ACFOWA_03360</name>
</gene>
<dbReference type="EMBL" id="JBHSBW010000007">
    <property type="protein sequence ID" value="MFC4210203.1"/>
    <property type="molecule type" value="Genomic_DNA"/>
</dbReference>
<accession>A0ABV8P4L5</accession>
<dbReference type="InterPro" id="IPR016195">
    <property type="entry name" value="Pol/histidinol_Pase-like"/>
</dbReference>
<dbReference type="NCBIfam" id="TIGR04131">
    <property type="entry name" value="Bac_Flav_CTERM"/>
    <property type="match status" value="1"/>
</dbReference>
<dbReference type="Gene3D" id="3.20.20.140">
    <property type="entry name" value="Metal-dependent hydrolases"/>
    <property type="match status" value="1"/>
</dbReference>
<dbReference type="InterPro" id="IPR041286">
    <property type="entry name" value="MBG_2"/>
</dbReference>
<keyword evidence="1" id="KW-0732">Signal</keyword>
<dbReference type="InterPro" id="IPR001322">
    <property type="entry name" value="Lamin_tail_dom"/>
</dbReference>
<dbReference type="InterPro" id="IPR003961">
    <property type="entry name" value="FN3_dom"/>
</dbReference>
<dbReference type="Pfam" id="PF18676">
    <property type="entry name" value="MBG_2"/>
    <property type="match status" value="1"/>
</dbReference>
<dbReference type="SUPFAM" id="SSF49265">
    <property type="entry name" value="Fibronectin type III"/>
    <property type="match status" value="1"/>
</dbReference>
<comment type="caution">
    <text evidence="3">The sequence shown here is derived from an EMBL/GenBank/DDBJ whole genome shotgun (WGS) entry which is preliminary data.</text>
</comment>
<dbReference type="SMART" id="SM00060">
    <property type="entry name" value="FN3"/>
    <property type="match status" value="3"/>
</dbReference>
<dbReference type="InterPro" id="IPR037701">
    <property type="entry name" value="Pom152"/>
</dbReference>
<dbReference type="InterPro" id="IPR008964">
    <property type="entry name" value="Invasin/intimin_cell_adhesion"/>
</dbReference>
<evidence type="ECO:0000313" key="3">
    <source>
        <dbReference type="EMBL" id="MFC4210203.1"/>
    </source>
</evidence>